<dbReference type="OrthoDB" id="3799366at2759"/>
<dbReference type="AlphaFoldDB" id="A0A6A6ZS92"/>
<dbReference type="EMBL" id="MU006233">
    <property type="protein sequence ID" value="KAF2823155.1"/>
    <property type="molecule type" value="Genomic_DNA"/>
</dbReference>
<accession>A0A6A6ZS92</accession>
<dbReference type="Proteomes" id="UP000799424">
    <property type="component" value="Unassembled WGS sequence"/>
</dbReference>
<organism evidence="1 2">
    <name type="scientific">Ophiobolus disseminans</name>
    <dbReference type="NCBI Taxonomy" id="1469910"/>
    <lineage>
        <taxon>Eukaryota</taxon>
        <taxon>Fungi</taxon>
        <taxon>Dikarya</taxon>
        <taxon>Ascomycota</taxon>
        <taxon>Pezizomycotina</taxon>
        <taxon>Dothideomycetes</taxon>
        <taxon>Pleosporomycetidae</taxon>
        <taxon>Pleosporales</taxon>
        <taxon>Pleosporineae</taxon>
        <taxon>Phaeosphaeriaceae</taxon>
        <taxon>Ophiobolus</taxon>
    </lineage>
</organism>
<keyword evidence="2" id="KW-1185">Reference proteome</keyword>
<evidence type="ECO:0000313" key="1">
    <source>
        <dbReference type="EMBL" id="KAF2823155.1"/>
    </source>
</evidence>
<reference evidence="1" key="1">
    <citation type="journal article" date="2020" name="Stud. Mycol.">
        <title>101 Dothideomycetes genomes: a test case for predicting lifestyles and emergence of pathogens.</title>
        <authorList>
            <person name="Haridas S."/>
            <person name="Albert R."/>
            <person name="Binder M."/>
            <person name="Bloem J."/>
            <person name="Labutti K."/>
            <person name="Salamov A."/>
            <person name="Andreopoulos B."/>
            <person name="Baker S."/>
            <person name="Barry K."/>
            <person name="Bills G."/>
            <person name="Bluhm B."/>
            <person name="Cannon C."/>
            <person name="Castanera R."/>
            <person name="Culley D."/>
            <person name="Daum C."/>
            <person name="Ezra D."/>
            <person name="Gonzalez J."/>
            <person name="Henrissat B."/>
            <person name="Kuo A."/>
            <person name="Liang C."/>
            <person name="Lipzen A."/>
            <person name="Lutzoni F."/>
            <person name="Magnuson J."/>
            <person name="Mondo S."/>
            <person name="Nolan M."/>
            <person name="Ohm R."/>
            <person name="Pangilinan J."/>
            <person name="Park H.-J."/>
            <person name="Ramirez L."/>
            <person name="Alfaro M."/>
            <person name="Sun H."/>
            <person name="Tritt A."/>
            <person name="Yoshinaga Y."/>
            <person name="Zwiers L.-H."/>
            <person name="Turgeon B."/>
            <person name="Goodwin S."/>
            <person name="Spatafora J."/>
            <person name="Crous P."/>
            <person name="Grigoriev I."/>
        </authorList>
    </citation>
    <scope>NUCLEOTIDE SEQUENCE</scope>
    <source>
        <strain evidence="1">CBS 113818</strain>
    </source>
</reference>
<sequence length="403" mass="46675">MEAVAAAKPITATLYRDWLHWSKHAALTWLVRLDKVERRFRIASLSYHQTPYALRHSATLLHGSRIDQVVLNRLSDILESDRSRTQQTFFSPWYEIKNVAADILKDLDYYEPIPDDLDFLRTVHRKFELSLIKLPEALHTLVEGLKWLEATIWEVAERSDLDGSEALASKHSREGGLFRRWMLSLPELDPEFVESKSEYIEWYVDRLLEVGVEKDQYWSNLSYRKAGIFYHTSQAAARTPANFPQERLTLLARVFEISNASEYAALFNKLHNVIEKFTDLRSTHARPYGTAEELNHRLGRGTLDISSEFDEWSEGACGLFDVSRALYETDDNGTRCAWYGLSGPDPIDHPILYRKGEEWEKFWAWVWSLPETQRSVQVGRTVDEVAFGMLFDEPEGLEPEGLL</sequence>
<gene>
    <name evidence="1" type="ORF">CC86DRAFT_396597</name>
</gene>
<proteinExistence type="predicted"/>
<evidence type="ECO:0000313" key="2">
    <source>
        <dbReference type="Proteomes" id="UP000799424"/>
    </source>
</evidence>
<protein>
    <submittedName>
        <fullName evidence="1">Uncharacterized protein</fullName>
    </submittedName>
</protein>
<name>A0A6A6ZS92_9PLEO</name>